<evidence type="ECO:0008006" key="3">
    <source>
        <dbReference type="Google" id="ProtNLM"/>
    </source>
</evidence>
<name>A0A0P9EJ87_9BACL</name>
<accession>A0A0P9EJ87</accession>
<dbReference type="EMBL" id="LJCO01000064">
    <property type="protein sequence ID" value="KPV42994.1"/>
    <property type="molecule type" value="Genomic_DNA"/>
</dbReference>
<dbReference type="Gene3D" id="2.120.10.30">
    <property type="entry name" value="TolB, C-terminal domain"/>
    <property type="match status" value="1"/>
</dbReference>
<comment type="caution">
    <text evidence="1">The sequence shown here is derived from an EMBL/GenBank/DDBJ whole genome shotgun (WGS) entry which is preliminary data.</text>
</comment>
<protein>
    <recommendedName>
        <fullName evidence="3">Bulb-type lectin domain-containing protein</fullName>
    </recommendedName>
</protein>
<dbReference type="InterPro" id="IPR011042">
    <property type="entry name" value="6-blade_b-propeller_TolB-like"/>
</dbReference>
<sequence length="298" mass="32606">MIADRGNSRLLIVTPEKKIIWSMTIGTGKGSKGASSLGADDAFFTPDYKHIIINEEDNMVVAVIDIATKKIIWHYGHAGIASNRPGYLNTPDDAYMLPNGLVTVADIKNMRILFINQKGQIVKQYGNGLWAHNPPVSYASPNGDTPLPDGGMLITEIDGSYADRLNKSGKLLYTVHFRDISYPSDTQLLKNGNLLTVDYNTPGRIEEVTPQGKVVWEYYKASGPGMLSSPSLSFQLPNGDFILNDDKNDRVVIIDPKTNKIVWQYGHTGVPGTAPGYLNTPDGMDFLPPNVKIPGVNS</sequence>
<evidence type="ECO:0000313" key="1">
    <source>
        <dbReference type="EMBL" id="KPV42994.1"/>
    </source>
</evidence>
<proteinExistence type="predicted"/>
<keyword evidence="2" id="KW-1185">Reference proteome</keyword>
<gene>
    <name evidence="1" type="ORF">AN477_14925</name>
</gene>
<dbReference type="OrthoDB" id="9799230at2"/>
<evidence type="ECO:0000313" key="2">
    <source>
        <dbReference type="Proteomes" id="UP000050482"/>
    </source>
</evidence>
<dbReference type="Proteomes" id="UP000050482">
    <property type="component" value="Unassembled WGS sequence"/>
</dbReference>
<reference evidence="1 2" key="1">
    <citation type="submission" date="2015-09" db="EMBL/GenBank/DDBJ databases">
        <title>Draft genome sequence of Alicyclobacillus ferrooxydans DSM 22381.</title>
        <authorList>
            <person name="Hemp J."/>
        </authorList>
    </citation>
    <scope>NUCLEOTIDE SEQUENCE [LARGE SCALE GENOMIC DNA]</scope>
    <source>
        <strain evidence="1 2">TC-34</strain>
    </source>
</reference>
<organism evidence="1 2">
    <name type="scientific">Alicyclobacillus ferrooxydans</name>
    <dbReference type="NCBI Taxonomy" id="471514"/>
    <lineage>
        <taxon>Bacteria</taxon>
        <taxon>Bacillati</taxon>
        <taxon>Bacillota</taxon>
        <taxon>Bacilli</taxon>
        <taxon>Bacillales</taxon>
        <taxon>Alicyclobacillaceae</taxon>
        <taxon>Alicyclobacillus</taxon>
    </lineage>
</organism>
<dbReference type="AlphaFoldDB" id="A0A0P9EJ87"/>
<dbReference type="STRING" id="471514.AN477_14925"/>
<dbReference type="SUPFAM" id="SSF101898">
    <property type="entry name" value="NHL repeat"/>
    <property type="match status" value="1"/>
</dbReference>
<dbReference type="PATRIC" id="fig|471514.4.peg.2573"/>